<evidence type="ECO:0000313" key="2">
    <source>
        <dbReference type="Proteomes" id="UP000000748"/>
    </source>
</evidence>
<name>B7MRX8_ECO81</name>
<dbReference type="Pfam" id="PF05489">
    <property type="entry name" value="Phage_tail_X"/>
    <property type="match status" value="1"/>
</dbReference>
<evidence type="ECO:0000313" key="1">
    <source>
        <dbReference type="EMBL" id="CAR07092.1"/>
    </source>
</evidence>
<sequence>MAGCPLGNIRHTRCHPHLCGAGLMKVMALDGDTVDLLCQRHYGTTQGVTEAVLAANPGISAVMFLHAGQEVELPELQGQTRREMIQLWG</sequence>
<proteinExistence type="predicted"/>
<dbReference type="EMBL" id="CU928162">
    <property type="protein sequence ID" value="CAR07092.1"/>
    <property type="molecule type" value="Genomic_DNA"/>
</dbReference>
<dbReference type="HOGENOM" id="CLU_175462_2_0_6"/>
<dbReference type="InterPro" id="IPR008861">
    <property type="entry name" value="GpX-like"/>
</dbReference>
<reference evidence="2" key="1">
    <citation type="journal article" date="2009" name="PLoS Genet.">
        <title>Organised genome dynamics in the Escherichia coli species results in highly diverse adaptive paths.</title>
        <authorList>
            <person name="Touchon M."/>
            <person name="Hoede C."/>
            <person name="Tenaillon O."/>
            <person name="Barbe V."/>
            <person name="Baeriswyl S."/>
            <person name="Bidet P."/>
            <person name="Bingen E."/>
            <person name="Bonacorsi S."/>
            <person name="Bouchier C."/>
            <person name="Bouvet O."/>
            <person name="Calteau A."/>
            <person name="Chiapello H."/>
            <person name="Clermont O."/>
            <person name="Cruveiller S."/>
            <person name="Danchin A."/>
            <person name="Diard M."/>
            <person name="Dossat C."/>
            <person name="Karoui M.E."/>
            <person name="Frapy E."/>
            <person name="Garry L."/>
            <person name="Ghigo J.M."/>
            <person name="Gilles A.M."/>
            <person name="Johnson J."/>
            <person name="Le Bouguenec C."/>
            <person name="Lescat M."/>
            <person name="Mangenot S."/>
            <person name="Martinez-Jehanne V."/>
            <person name="Matic I."/>
            <person name="Nassif X."/>
            <person name="Oztas S."/>
            <person name="Petit M.A."/>
            <person name="Pichon C."/>
            <person name="Rouy Z."/>
            <person name="Ruf C.S."/>
            <person name="Schneider D."/>
            <person name="Tourret J."/>
            <person name="Vacherie B."/>
            <person name="Vallenet D."/>
            <person name="Medigue C."/>
            <person name="Rocha E.P.C."/>
            <person name="Denamur E."/>
        </authorList>
    </citation>
    <scope>NUCLEOTIDE SEQUENCE [LARGE SCALE GENOMIC DNA]</scope>
    <source>
        <strain evidence="2">ED1a</strain>
    </source>
</reference>
<protein>
    <submittedName>
        <fullName evidence="1">Tail protein X from prophage</fullName>
    </submittedName>
</protein>
<dbReference type="AlphaFoldDB" id="B7MRX8"/>
<organism evidence="1 2">
    <name type="scientific">Escherichia coli O81 (strain ED1a)</name>
    <dbReference type="NCBI Taxonomy" id="585397"/>
    <lineage>
        <taxon>Bacteria</taxon>
        <taxon>Pseudomonadati</taxon>
        <taxon>Pseudomonadota</taxon>
        <taxon>Gammaproteobacteria</taxon>
        <taxon>Enterobacterales</taxon>
        <taxon>Enterobacteriaceae</taxon>
        <taxon>Escherichia</taxon>
    </lineage>
</organism>
<dbReference type="Proteomes" id="UP000000748">
    <property type="component" value="Chromosome"/>
</dbReference>
<dbReference type="KEGG" id="ecq:ECED1_0890"/>
<gene>
    <name evidence="1" type="primary">X</name>
    <name evidence="1" type="ordered locus">ECED1_0890</name>
</gene>
<accession>B7MRX8</accession>